<dbReference type="UniPathway" id="UPA00246"/>
<evidence type="ECO:0000256" key="3">
    <source>
        <dbReference type="ARBA" id="ARBA00004892"/>
    </source>
</evidence>
<evidence type="ECO:0000256" key="4">
    <source>
        <dbReference type="ARBA" id="ARBA00007389"/>
    </source>
</evidence>
<proteinExistence type="inferred from homology"/>
<keyword evidence="8 9" id="KW-0456">Lyase</keyword>
<gene>
    <name evidence="9" type="primary">uxuA</name>
    <name evidence="10" type="ORF">SAMN04488692_1374</name>
</gene>
<evidence type="ECO:0000313" key="10">
    <source>
        <dbReference type="EMBL" id="SDM45193.1"/>
    </source>
</evidence>
<dbReference type="EC" id="4.2.1.8" evidence="5 9"/>
<evidence type="ECO:0000256" key="9">
    <source>
        <dbReference type="HAMAP-Rule" id="MF_00106"/>
    </source>
</evidence>
<dbReference type="Pfam" id="PF03786">
    <property type="entry name" value="UxuA"/>
    <property type="match status" value="1"/>
</dbReference>
<comment type="pathway">
    <text evidence="3 9">Carbohydrate metabolism; pentose and glucuronate interconversion.</text>
</comment>
<dbReference type="Proteomes" id="UP000199476">
    <property type="component" value="Unassembled WGS sequence"/>
</dbReference>
<dbReference type="STRING" id="321763.SAMN04488692_1374"/>
<accession>A0A1G9TBX1</accession>
<reference evidence="10 11" key="1">
    <citation type="submission" date="2016-10" db="EMBL/GenBank/DDBJ databases">
        <authorList>
            <person name="de Groot N.N."/>
        </authorList>
    </citation>
    <scope>NUCLEOTIDE SEQUENCE [LARGE SCALE GENOMIC DNA]</scope>
    <source>
        <strain evidence="10 11">SLAS-1</strain>
    </source>
</reference>
<comment type="catalytic activity">
    <reaction evidence="1 9">
        <text>D-mannonate = 2-dehydro-3-deoxy-D-gluconate + H2O</text>
        <dbReference type="Rhea" id="RHEA:20097"/>
        <dbReference type="ChEBI" id="CHEBI:15377"/>
        <dbReference type="ChEBI" id="CHEBI:17767"/>
        <dbReference type="ChEBI" id="CHEBI:57990"/>
        <dbReference type="EC" id="4.2.1.8"/>
    </reaction>
</comment>
<comment type="cofactor">
    <cofactor evidence="9">
        <name>Fe(2+)</name>
        <dbReference type="ChEBI" id="CHEBI:29033"/>
    </cofactor>
    <cofactor evidence="9">
        <name>Mn(2+)</name>
        <dbReference type="ChEBI" id="CHEBI:29035"/>
    </cofactor>
</comment>
<sequence>MKLSFRWFGEDDKISLEEIRQIPGMKGIVTSLYNIPSGKTWPSRKISNLVNEIEKNGLKLTAIESVPVHEDIKMGKSTRDKYIENYKKTIRNLGREGIEVVTYNFMPVFDWTRSKLDHKLQDSSEALIFESSKVEKMDPVEGDLDLPGWDITHRKEEIEKLMSEYKVMNEEKLWDNLEYFLKNIVPVAEEEDVYLAIHPDDPPWPIFGLPRIITDGDSLERLIKLVDSPHNGLAICSGSLGADPDNDLPEIIREFGGKGRIHFAHMRNIEITGEKCFEERAHLSSEGSLDMVEILKAYHDVGFNGPMRPDHGRMIWGETGKPGYGLYDRALGATYLNGIWEALEKAK</sequence>
<keyword evidence="6 9" id="KW-0408">Iron</keyword>
<evidence type="ECO:0000256" key="1">
    <source>
        <dbReference type="ARBA" id="ARBA00001794"/>
    </source>
</evidence>
<evidence type="ECO:0000256" key="8">
    <source>
        <dbReference type="ARBA" id="ARBA00023239"/>
    </source>
</evidence>
<dbReference type="HAMAP" id="MF_00106">
    <property type="entry name" value="UxuA"/>
    <property type="match status" value="1"/>
</dbReference>
<protein>
    <recommendedName>
        <fullName evidence="5 9">Mannonate dehydratase</fullName>
        <ecNumber evidence="5 9">4.2.1.8</ecNumber>
    </recommendedName>
    <alternativeName>
        <fullName evidence="9">D-mannonate hydro-lyase</fullName>
    </alternativeName>
</protein>
<evidence type="ECO:0000313" key="11">
    <source>
        <dbReference type="Proteomes" id="UP000199476"/>
    </source>
</evidence>
<keyword evidence="7 9" id="KW-0464">Manganese</keyword>
<dbReference type="GO" id="GO:0030145">
    <property type="term" value="F:manganese ion binding"/>
    <property type="evidence" value="ECO:0007669"/>
    <property type="project" value="TreeGrafter"/>
</dbReference>
<dbReference type="AlphaFoldDB" id="A0A1G9TBX1"/>
<dbReference type="RefSeq" id="WP_089762243.1">
    <property type="nucleotide sequence ID" value="NZ_FNGO01000037.1"/>
</dbReference>
<evidence type="ECO:0000256" key="7">
    <source>
        <dbReference type="ARBA" id="ARBA00023211"/>
    </source>
</evidence>
<evidence type="ECO:0000256" key="6">
    <source>
        <dbReference type="ARBA" id="ARBA00023004"/>
    </source>
</evidence>
<comment type="function">
    <text evidence="2 9">Catalyzes the dehydration of D-mannonate.</text>
</comment>
<dbReference type="NCBIfam" id="TIGR00695">
    <property type="entry name" value="uxuA"/>
    <property type="match status" value="1"/>
</dbReference>
<dbReference type="PANTHER" id="PTHR30387">
    <property type="entry name" value="MANNONATE DEHYDRATASE"/>
    <property type="match status" value="1"/>
</dbReference>
<dbReference type="GO" id="GO:0008198">
    <property type="term" value="F:ferrous iron binding"/>
    <property type="evidence" value="ECO:0007669"/>
    <property type="project" value="TreeGrafter"/>
</dbReference>
<dbReference type="Gene3D" id="3.20.20.150">
    <property type="entry name" value="Divalent-metal-dependent TIM barrel enzymes"/>
    <property type="match status" value="1"/>
</dbReference>
<dbReference type="PIRSF" id="PIRSF016049">
    <property type="entry name" value="Man_dehyd"/>
    <property type="match status" value="1"/>
</dbReference>
<evidence type="ECO:0000256" key="2">
    <source>
        <dbReference type="ARBA" id="ARBA00002713"/>
    </source>
</evidence>
<evidence type="ECO:0000256" key="5">
    <source>
        <dbReference type="ARBA" id="ARBA00012927"/>
    </source>
</evidence>
<organism evidence="10 11">
    <name type="scientific">Halarsenatibacter silvermanii</name>
    <dbReference type="NCBI Taxonomy" id="321763"/>
    <lineage>
        <taxon>Bacteria</taxon>
        <taxon>Bacillati</taxon>
        <taxon>Bacillota</taxon>
        <taxon>Clostridia</taxon>
        <taxon>Halanaerobiales</taxon>
        <taxon>Halarsenatibacteraceae</taxon>
        <taxon>Halarsenatibacter</taxon>
    </lineage>
</organism>
<dbReference type="GO" id="GO:0008927">
    <property type="term" value="F:mannonate dehydratase activity"/>
    <property type="evidence" value="ECO:0007669"/>
    <property type="project" value="UniProtKB-UniRule"/>
</dbReference>
<dbReference type="InterPro" id="IPR036237">
    <property type="entry name" value="Xyl_isomerase-like_sf"/>
</dbReference>
<dbReference type="InterPro" id="IPR004628">
    <property type="entry name" value="Man_deHydtase"/>
</dbReference>
<comment type="similarity">
    <text evidence="4 9">Belongs to the mannonate dehydratase family.</text>
</comment>
<dbReference type="SUPFAM" id="SSF51658">
    <property type="entry name" value="Xylose isomerase-like"/>
    <property type="match status" value="1"/>
</dbReference>
<dbReference type="OrthoDB" id="9780250at2"/>
<name>A0A1G9TBX1_9FIRM</name>
<keyword evidence="11" id="KW-1185">Reference proteome</keyword>
<dbReference type="PANTHER" id="PTHR30387:SF2">
    <property type="entry name" value="MANNONATE DEHYDRATASE"/>
    <property type="match status" value="1"/>
</dbReference>
<dbReference type="NCBIfam" id="NF003027">
    <property type="entry name" value="PRK03906.1"/>
    <property type="match status" value="2"/>
</dbReference>
<dbReference type="EMBL" id="FNGO01000037">
    <property type="protein sequence ID" value="SDM45193.1"/>
    <property type="molecule type" value="Genomic_DNA"/>
</dbReference>
<dbReference type="GO" id="GO:0042840">
    <property type="term" value="P:D-glucuronate catabolic process"/>
    <property type="evidence" value="ECO:0007669"/>
    <property type="project" value="TreeGrafter"/>
</dbReference>